<accession>A0A3A3A129</accession>
<evidence type="ECO:0000256" key="2">
    <source>
        <dbReference type="ARBA" id="ARBA00015560"/>
    </source>
</evidence>
<dbReference type="EMBL" id="MVGC01000049">
    <property type="protein sequence ID" value="RJE25374.1"/>
    <property type="molecule type" value="Genomic_DNA"/>
</dbReference>
<gene>
    <name evidence="4" type="ORF">PHISCL_02265</name>
</gene>
<comment type="similarity">
    <text evidence="1">Belongs to the fungal fucose-specific lectin family.</text>
</comment>
<evidence type="ECO:0000256" key="1">
    <source>
        <dbReference type="ARBA" id="ARBA00009042"/>
    </source>
</evidence>
<keyword evidence="5" id="KW-1185">Reference proteome</keyword>
<dbReference type="AlphaFoldDB" id="A0A3A3A129"/>
<evidence type="ECO:0000256" key="3">
    <source>
        <dbReference type="ARBA" id="ARBA00022734"/>
    </source>
</evidence>
<reference evidence="5" key="1">
    <citation type="submission" date="2017-02" db="EMBL/GenBank/DDBJ databases">
        <authorList>
            <person name="Tafer H."/>
            <person name="Lopandic K."/>
        </authorList>
    </citation>
    <scope>NUCLEOTIDE SEQUENCE [LARGE SCALE GENOMIC DNA]</scope>
    <source>
        <strain evidence="5">CBS 366.77</strain>
    </source>
</reference>
<dbReference type="InterPro" id="IPR012475">
    <property type="entry name" value="Fungal_lectin"/>
</dbReference>
<comment type="caution">
    <text evidence="4">The sequence shown here is derived from an EMBL/GenBank/DDBJ whole genome shotgun (WGS) entry which is preliminary data.</text>
</comment>
<evidence type="ECO:0000313" key="4">
    <source>
        <dbReference type="EMBL" id="RJE25374.1"/>
    </source>
</evidence>
<dbReference type="SUPFAM" id="SSF89372">
    <property type="entry name" value="Fucose-specific lectin"/>
    <property type="match status" value="1"/>
</dbReference>
<dbReference type="STRING" id="2070753.A0A3A3A129"/>
<sequence length="309" mass="33805">MAAIGAQEVDFRSAIAAVNATSHLRVYTQDVFGKIRESLYEGSWTNGTSKNVIATGKLCTPMAATSKQLQNIRVHYLSEQNTLKEAAYDSGKGWYDGGMSSQHFAVAPYSKVAACMLAGFDKLVLRVYAQIEDNTIQEYGWDSDSSGWRKMTNLGAAMPGTHIGCTSYKTSQLSIRLYIQNEEGDLVEKCYDANRGWYNGGLKVPEAPPRAAIAATSFNATSSSVSIRVYYAGPDDRLLEKAWDGQRWQDGGFNERSIPGTQVAVVNWGSGPQLNLRVYFQKGEFVSGVSEWAYSSGRWGAGRNAIPPA</sequence>
<name>A0A3A3A129_9EURO</name>
<keyword evidence="3 4" id="KW-0430">Lectin</keyword>
<protein>
    <recommendedName>
        <fullName evidence="2">Fucose-specific lectin</fullName>
    </recommendedName>
</protein>
<dbReference type="Proteomes" id="UP000266188">
    <property type="component" value="Unassembled WGS sequence"/>
</dbReference>
<dbReference type="GO" id="GO:0030246">
    <property type="term" value="F:carbohydrate binding"/>
    <property type="evidence" value="ECO:0007669"/>
    <property type="project" value="UniProtKB-KW"/>
</dbReference>
<dbReference type="OrthoDB" id="407298at2759"/>
<dbReference type="Pfam" id="PF07938">
    <property type="entry name" value="Fungal_lectin"/>
    <property type="match status" value="1"/>
</dbReference>
<proteinExistence type="inferred from homology"/>
<organism evidence="4 5">
    <name type="scientific">Aspergillus sclerotialis</name>
    <dbReference type="NCBI Taxonomy" id="2070753"/>
    <lineage>
        <taxon>Eukaryota</taxon>
        <taxon>Fungi</taxon>
        <taxon>Dikarya</taxon>
        <taxon>Ascomycota</taxon>
        <taxon>Pezizomycotina</taxon>
        <taxon>Eurotiomycetes</taxon>
        <taxon>Eurotiomycetidae</taxon>
        <taxon>Eurotiales</taxon>
        <taxon>Aspergillaceae</taxon>
        <taxon>Aspergillus</taxon>
        <taxon>Aspergillus subgen. Polypaecilum</taxon>
    </lineage>
</organism>
<dbReference type="Gene3D" id="2.120.10.70">
    <property type="entry name" value="Fucose-specific lectin"/>
    <property type="match status" value="1"/>
</dbReference>
<evidence type="ECO:0000313" key="5">
    <source>
        <dbReference type="Proteomes" id="UP000266188"/>
    </source>
</evidence>